<evidence type="ECO:0000313" key="3">
    <source>
        <dbReference type="EMBL" id="MBD8007240.1"/>
    </source>
</evidence>
<dbReference type="InterPro" id="IPR041985">
    <property type="entry name" value="Ribosomal_eL14_KOW"/>
</dbReference>
<evidence type="ECO:0000313" key="4">
    <source>
        <dbReference type="Proteomes" id="UP000648182"/>
    </source>
</evidence>
<name>A0ABR8VR58_9BACI</name>
<keyword evidence="1" id="KW-0689">Ribosomal protein</keyword>
<comment type="caution">
    <text evidence="3">The sequence shown here is derived from an EMBL/GenBank/DDBJ whole genome shotgun (WGS) entry which is preliminary data.</text>
</comment>
<accession>A0ABR8VR58</accession>
<dbReference type="RefSeq" id="WP_191815744.1">
    <property type="nucleotide sequence ID" value="NZ_JACSPV010000051.1"/>
</dbReference>
<evidence type="ECO:0000256" key="2">
    <source>
        <dbReference type="ARBA" id="ARBA00023274"/>
    </source>
</evidence>
<sequence length="111" mass="12686">MKESDSNPRVGEVVCIHKGRDAGQYAIVIQLIDERFVLIADGDKRKFDRPKKKNIQHLECFDYISPEVRTSLLDTGKVTNGKLRWALGKFMEDVLEVLEKGDEYDGEGRCN</sequence>
<reference evidence="3 4" key="1">
    <citation type="submission" date="2020-08" db="EMBL/GenBank/DDBJ databases">
        <title>A Genomic Blueprint of the Chicken Gut Microbiome.</title>
        <authorList>
            <person name="Gilroy R."/>
            <person name="Ravi A."/>
            <person name="Getino M."/>
            <person name="Pursley I."/>
            <person name="Horton D.L."/>
            <person name="Alikhan N.-F."/>
            <person name="Baker D."/>
            <person name="Gharbi K."/>
            <person name="Hall N."/>
            <person name="Watson M."/>
            <person name="Adriaenssens E.M."/>
            <person name="Foster-Nyarko E."/>
            <person name="Jarju S."/>
            <person name="Secka A."/>
            <person name="Antonio M."/>
            <person name="Oren A."/>
            <person name="Chaudhuri R."/>
            <person name="La Ragione R.M."/>
            <person name="Hildebrand F."/>
            <person name="Pallen M.J."/>
        </authorList>
    </citation>
    <scope>NUCLEOTIDE SEQUENCE [LARGE SCALE GENOMIC DNA]</scope>
    <source>
        <strain evidence="3 4">Sa1BUA2</strain>
    </source>
</reference>
<dbReference type="CDD" id="cd06088">
    <property type="entry name" value="KOW_RPL14"/>
    <property type="match status" value="1"/>
</dbReference>
<dbReference type="InterPro" id="IPR008991">
    <property type="entry name" value="Translation_prot_SH3-like_sf"/>
</dbReference>
<dbReference type="Proteomes" id="UP000648182">
    <property type="component" value="Unassembled WGS sequence"/>
</dbReference>
<gene>
    <name evidence="3" type="ORF">H9631_19435</name>
</gene>
<dbReference type="EMBL" id="JACSPV010000051">
    <property type="protein sequence ID" value="MBD8007240.1"/>
    <property type="molecule type" value="Genomic_DNA"/>
</dbReference>
<evidence type="ECO:0000256" key="1">
    <source>
        <dbReference type="ARBA" id="ARBA00022980"/>
    </source>
</evidence>
<dbReference type="Gene3D" id="2.30.30.30">
    <property type="match status" value="1"/>
</dbReference>
<proteinExistence type="predicted"/>
<organism evidence="3 4">
    <name type="scientific">Bacillus norwichensis</name>
    <dbReference type="NCBI Taxonomy" id="2762217"/>
    <lineage>
        <taxon>Bacteria</taxon>
        <taxon>Bacillati</taxon>
        <taxon>Bacillota</taxon>
        <taxon>Bacilli</taxon>
        <taxon>Bacillales</taxon>
        <taxon>Bacillaceae</taxon>
        <taxon>Bacillus</taxon>
    </lineage>
</organism>
<keyword evidence="4" id="KW-1185">Reference proteome</keyword>
<dbReference type="SUPFAM" id="SSF50104">
    <property type="entry name" value="Translation proteins SH3-like domain"/>
    <property type="match status" value="1"/>
</dbReference>
<dbReference type="InterPro" id="IPR014722">
    <property type="entry name" value="Rib_uL2_dom2"/>
</dbReference>
<protein>
    <submittedName>
        <fullName evidence="3">KOW domain-containing RNA-binding protein</fullName>
    </submittedName>
</protein>
<keyword evidence="2" id="KW-0687">Ribonucleoprotein</keyword>